<evidence type="ECO:0000256" key="9">
    <source>
        <dbReference type="PROSITE-ProRule" id="PRU00175"/>
    </source>
</evidence>
<dbReference type="CDD" id="cd18008">
    <property type="entry name" value="DEXDc_SHPRH-like"/>
    <property type="match status" value="1"/>
</dbReference>
<keyword evidence="3" id="KW-0547">Nucleotide-binding</keyword>
<feature type="domain" description="RING-type" evidence="11">
    <location>
        <begin position="747"/>
        <end position="812"/>
    </location>
</feature>
<proteinExistence type="inferred from homology"/>
<evidence type="ECO:0000256" key="2">
    <source>
        <dbReference type="ARBA" id="ARBA00022723"/>
    </source>
</evidence>
<dbReference type="SMART" id="SM00490">
    <property type="entry name" value="HELICc"/>
    <property type="match status" value="1"/>
</dbReference>
<dbReference type="PANTHER" id="PTHR45626:SF52">
    <property type="entry name" value="SINGLE-STRANDED DNA-DEPENDENT ATPASE (EUROFUNG)"/>
    <property type="match status" value="1"/>
</dbReference>
<dbReference type="InterPro" id="IPR014001">
    <property type="entry name" value="Helicase_ATP-bd"/>
</dbReference>
<dbReference type="AlphaFoldDB" id="A0A6A6HQW1"/>
<dbReference type="SUPFAM" id="SSF57850">
    <property type="entry name" value="RING/U-box"/>
    <property type="match status" value="1"/>
</dbReference>
<feature type="compositionally biased region" description="Basic and acidic residues" evidence="10">
    <location>
        <begin position="63"/>
        <end position="75"/>
    </location>
</feature>
<accession>A0A6A6HQW1</accession>
<dbReference type="InterPro" id="IPR038718">
    <property type="entry name" value="SNF2-like_sf"/>
</dbReference>
<dbReference type="Gene3D" id="3.40.50.300">
    <property type="entry name" value="P-loop containing nucleotide triphosphate hydrolases"/>
    <property type="match status" value="1"/>
</dbReference>
<evidence type="ECO:0000256" key="7">
    <source>
        <dbReference type="ARBA" id="ARBA00022833"/>
    </source>
</evidence>
<protein>
    <recommendedName>
        <fullName evidence="16">SNF2 family helicase/ATPase-like protein</fullName>
    </recommendedName>
</protein>
<dbReference type="Gene3D" id="3.40.50.10810">
    <property type="entry name" value="Tandem AAA-ATPase domain"/>
    <property type="match status" value="1"/>
</dbReference>
<evidence type="ECO:0000313" key="15">
    <source>
        <dbReference type="Proteomes" id="UP000800092"/>
    </source>
</evidence>
<feature type="compositionally biased region" description="Basic and acidic residues" evidence="10">
    <location>
        <begin position="43"/>
        <end position="56"/>
    </location>
</feature>
<dbReference type="InterPro" id="IPR027417">
    <property type="entry name" value="P-loop_NTPase"/>
</dbReference>
<dbReference type="EMBL" id="ML991771">
    <property type="protein sequence ID" value="KAF2239830.1"/>
    <property type="molecule type" value="Genomic_DNA"/>
</dbReference>
<dbReference type="InterPro" id="IPR049730">
    <property type="entry name" value="SNF2/RAD54-like_C"/>
</dbReference>
<dbReference type="SMART" id="SM00487">
    <property type="entry name" value="DEXDc"/>
    <property type="match status" value="1"/>
</dbReference>
<keyword evidence="5" id="KW-0378">Hydrolase</keyword>
<dbReference type="GO" id="GO:0016787">
    <property type="term" value="F:hydrolase activity"/>
    <property type="evidence" value="ECO:0007669"/>
    <property type="project" value="UniProtKB-KW"/>
</dbReference>
<feature type="domain" description="Helicase C-terminal" evidence="13">
    <location>
        <begin position="866"/>
        <end position="1017"/>
    </location>
</feature>
<evidence type="ECO:0000256" key="4">
    <source>
        <dbReference type="ARBA" id="ARBA00022771"/>
    </source>
</evidence>
<dbReference type="PROSITE" id="PS00518">
    <property type="entry name" value="ZF_RING_1"/>
    <property type="match status" value="1"/>
</dbReference>
<dbReference type="GO" id="GO:0008270">
    <property type="term" value="F:zinc ion binding"/>
    <property type="evidence" value="ECO:0007669"/>
    <property type="project" value="UniProtKB-KW"/>
</dbReference>
<dbReference type="GO" id="GO:0005524">
    <property type="term" value="F:ATP binding"/>
    <property type="evidence" value="ECO:0007669"/>
    <property type="project" value="UniProtKB-KW"/>
</dbReference>
<evidence type="ECO:0000259" key="11">
    <source>
        <dbReference type="PROSITE" id="PS50089"/>
    </source>
</evidence>
<evidence type="ECO:0008006" key="16">
    <source>
        <dbReference type="Google" id="ProtNLM"/>
    </source>
</evidence>
<reference evidence="14" key="1">
    <citation type="journal article" date="2020" name="Stud. Mycol.">
        <title>101 Dothideomycetes genomes: a test case for predicting lifestyles and emergence of pathogens.</title>
        <authorList>
            <person name="Haridas S."/>
            <person name="Albert R."/>
            <person name="Binder M."/>
            <person name="Bloem J."/>
            <person name="Labutti K."/>
            <person name="Salamov A."/>
            <person name="Andreopoulos B."/>
            <person name="Baker S."/>
            <person name="Barry K."/>
            <person name="Bills G."/>
            <person name="Bluhm B."/>
            <person name="Cannon C."/>
            <person name="Castanera R."/>
            <person name="Culley D."/>
            <person name="Daum C."/>
            <person name="Ezra D."/>
            <person name="Gonzalez J."/>
            <person name="Henrissat B."/>
            <person name="Kuo A."/>
            <person name="Liang C."/>
            <person name="Lipzen A."/>
            <person name="Lutzoni F."/>
            <person name="Magnuson J."/>
            <person name="Mondo S."/>
            <person name="Nolan M."/>
            <person name="Ohm R."/>
            <person name="Pangilinan J."/>
            <person name="Park H.-J."/>
            <person name="Ramirez L."/>
            <person name="Alfaro M."/>
            <person name="Sun H."/>
            <person name="Tritt A."/>
            <person name="Yoshinaga Y."/>
            <person name="Zwiers L.-H."/>
            <person name="Turgeon B."/>
            <person name="Goodwin S."/>
            <person name="Spatafora J."/>
            <person name="Crous P."/>
            <person name="Grigoriev I."/>
        </authorList>
    </citation>
    <scope>NUCLEOTIDE SEQUENCE</scope>
    <source>
        <strain evidence="14">Tuck. ex Michener</strain>
    </source>
</reference>
<feature type="region of interest" description="Disordered" evidence="10">
    <location>
        <begin position="1"/>
        <end position="83"/>
    </location>
</feature>
<dbReference type="GO" id="GO:0006281">
    <property type="term" value="P:DNA repair"/>
    <property type="evidence" value="ECO:0007669"/>
    <property type="project" value="TreeGrafter"/>
</dbReference>
<dbReference type="SUPFAM" id="SSF52540">
    <property type="entry name" value="P-loop containing nucleoside triphosphate hydrolases"/>
    <property type="match status" value="2"/>
</dbReference>
<evidence type="ECO:0000259" key="12">
    <source>
        <dbReference type="PROSITE" id="PS51192"/>
    </source>
</evidence>
<dbReference type="PANTHER" id="PTHR45626">
    <property type="entry name" value="TRANSCRIPTION TERMINATION FACTOR 2-RELATED"/>
    <property type="match status" value="1"/>
</dbReference>
<evidence type="ECO:0000256" key="6">
    <source>
        <dbReference type="ARBA" id="ARBA00022806"/>
    </source>
</evidence>
<dbReference type="PROSITE" id="PS51194">
    <property type="entry name" value="HELICASE_CTER"/>
    <property type="match status" value="1"/>
</dbReference>
<dbReference type="CDD" id="cd18793">
    <property type="entry name" value="SF2_C_SNF"/>
    <property type="match status" value="1"/>
</dbReference>
<evidence type="ECO:0000256" key="10">
    <source>
        <dbReference type="SAM" id="MobiDB-lite"/>
    </source>
</evidence>
<keyword evidence="4 9" id="KW-0863">Zinc-finger</keyword>
<organism evidence="14 15">
    <name type="scientific">Viridothelium virens</name>
    <name type="common">Speckled blister lichen</name>
    <name type="synonym">Trypethelium virens</name>
    <dbReference type="NCBI Taxonomy" id="1048519"/>
    <lineage>
        <taxon>Eukaryota</taxon>
        <taxon>Fungi</taxon>
        <taxon>Dikarya</taxon>
        <taxon>Ascomycota</taxon>
        <taxon>Pezizomycotina</taxon>
        <taxon>Dothideomycetes</taxon>
        <taxon>Dothideomycetes incertae sedis</taxon>
        <taxon>Trypetheliales</taxon>
        <taxon>Trypetheliaceae</taxon>
        <taxon>Viridothelium</taxon>
    </lineage>
</organism>
<evidence type="ECO:0000313" key="14">
    <source>
        <dbReference type="EMBL" id="KAF2239830.1"/>
    </source>
</evidence>
<dbReference type="PROSITE" id="PS51192">
    <property type="entry name" value="HELICASE_ATP_BIND_1"/>
    <property type="match status" value="1"/>
</dbReference>
<evidence type="ECO:0000256" key="8">
    <source>
        <dbReference type="ARBA" id="ARBA00022840"/>
    </source>
</evidence>
<dbReference type="InterPro" id="IPR001650">
    <property type="entry name" value="Helicase_C-like"/>
</dbReference>
<dbReference type="InterPro" id="IPR050628">
    <property type="entry name" value="SNF2_RAD54_helicase_TF"/>
</dbReference>
<dbReference type="Pfam" id="PF00271">
    <property type="entry name" value="Helicase_C"/>
    <property type="match status" value="1"/>
</dbReference>
<sequence length="1043" mass="116454">MLLNPKGALKRGQDADSPPNDTVKDDATTSEVAPATGMSGMIEKMHKVGKREDEARKRIKTSHMPDDDAEEEKKNTSKFQAATGGGVIGDYVKTKREQGLNNAGPPASTIDLTNGSDDEVVFVKDSGDKEVCLGTVTNSTIRAHNVPTPKKDLKGNFWPPIPVTFLRVPLSKDSTIDVVDPSGNHFGKLDMRIAFGLAPLLDGYSTNRLRLFGVVQPRKKIPHHQPGQAVSETYFVHITLLAPKKMVPGLGKFLSQKQIFLHTPNIVLLKTLFKLNVEVINPHKPKDHTPKPVPAAAYGYSNGKTLGSSSGFAVRTAEEIQRDVNGMFDKLTSHEDMPLKETPARIATDLMTHQKQGLYFMTDKETLKDEDEGDSFWQKKQRQNGVTYYQNVLTGIEWSRRPPSVQGGILADMMGLGKTLSILSLIVDSLDAAREWGRTPPVKTHEESVQCNAQTTLLVVPVSTVANWEEQIKMHVKPNTLKYYIYHGQNRTRNLQHLSAYDVVITTYNVVSTEYEGRKSSVLDEINWFRIVLDEAHIIRETSTKQSRAICALPAQRRWAVTGTPIQNRLEDLGALVKFLRLQPFAEPGEFKRNFLSPLKNADEGAIDRVRLLVDSITLRRMKDKIDLPPRQDLVYRLDMSDQELALHEAFAQDSRQLIMRLAVNSEKKGIGAKNYVRVLRCILRMRQVCAHGSDLLNDEDMQALEGLNPTNAIDLGDEDEETKQVLSLKQVVDMLNLLREGDEDRCAYCKTKIRTGSPGFDETGNTSKDADCMGYMTPCFHLICPSCYPSFLEDVEARRTSDNFMTCPMCQDYVRATFFSLSESAITKQEDAEARLRSDPKLAKRMGRYTGPSTKTKVLLAELDKARTWSDAHPDEPPLKSVIFSGWTNHLDLIQIALEEHGHTCVRLDGKMPRKQRAASLAAFRDNAAIHLILVSIGAGGLGLNLTSASQAFVMEPQFNPAAEAQAVDRVHRLGQKRPVTIVRFIMRNSFEEKMRELQERKMRIADLTLMGQKGGKEGQVGKRQSGGVKVEELKALFGSAR</sequence>
<evidence type="ECO:0000256" key="3">
    <source>
        <dbReference type="ARBA" id="ARBA00022741"/>
    </source>
</evidence>
<dbReference type="InterPro" id="IPR017907">
    <property type="entry name" value="Znf_RING_CS"/>
</dbReference>
<keyword evidence="8" id="KW-0067">ATP-binding</keyword>
<dbReference type="InterPro" id="IPR000330">
    <property type="entry name" value="SNF2_N"/>
</dbReference>
<keyword evidence="15" id="KW-1185">Reference proteome</keyword>
<dbReference type="GO" id="GO:0008094">
    <property type="term" value="F:ATP-dependent activity, acting on DNA"/>
    <property type="evidence" value="ECO:0007669"/>
    <property type="project" value="TreeGrafter"/>
</dbReference>
<name>A0A6A6HQW1_VIRVR</name>
<dbReference type="InterPro" id="IPR013083">
    <property type="entry name" value="Znf_RING/FYVE/PHD"/>
</dbReference>
<gene>
    <name evidence="14" type="ORF">EV356DRAFT_1535</name>
</gene>
<comment type="similarity">
    <text evidence="1">Belongs to the SNF2/RAD54 helicase family.</text>
</comment>
<dbReference type="Proteomes" id="UP000800092">
    <property type="component" value="Unassembled WGS sequence"/>
</dbReference>
<dbReference type="GO" id="GO:0004386">
    <property type="term" value="F:helicase activity"/>
    <property type="evidence" value="ECO:0007669"/>
    <property type="project" value="UniProtKB-KW"/>
</dbReference>
<dbReference type="PROSITE" id="PS50089">
    <property type="entry name" value="ZF_RING_2"/>
    <property type="match status" value="1"/>
</dbReference>
<dbReference type="OrthoDB" id="448448at2759"/>
<keyword evidence="7" id="KW-0862">Zinc</keyword>
<keyword evidence="6" id="KW-0347">Helicase</keyword>
<feature type="domain" description="Helicase ATP-binding" evidence="12">
    <location>
        <begin position="399"/>
        <end position="583"/>
    </location>
</feature>
<evidence type="ECO:0000256" key="5">
    <source>
        <dbReference type="ARBA" id="ARBA00022801"/>
    </source>
</evidence>
<evidence type="ECO:0000259" key="13">
    <source>
        <dbReference type="PROSITE" id="PS51194"/>
    </source>
</evidence>
<keyword evidence="2" id="KW-0479">Metal-binding</keyword>
<dbReference type="Gene3D" id="3.30.40.10">
    <property type="entry name" value="Zinc/RING finger domain, C3HC4 (zinc finger)"/>
    <property type="match status" value="1"/>
</dbReference>
<dbReference type="InterPro" id="IPR001841">
    <property type="entry name" value="Znf_RING"/>
</dbReference>
<evidence type="ECO:0000256" key="1">
    <source>
        <dbReference type="ARBA" id="ARBA00007025"/>
    </source>
</evidence>
<dbReference type="Pfam" id="PF00176">
    <property type="entry name" value="SNF2-rel_dom"/>
    <property type="match status" value="1"/>
</dbReference>
<dbReference type="GO" id="GO:0005634">
    <property type="term" value="C:nucleus"/>
    <property type="evidence" value="ECO:0007669"/>
    <property type="project" value="TreeGrafter"/>
</dbReference>